<dbReference type="EMBL" id="JBHUME010000008">
    <property type="protein sequence ID" value="MFD2613187.1"/>
    <property type="molecule type" value="Genomic_DNA"/>
</dbReference>
<dbReference type="Proteomes" id="UP001597541">
    <property type="component" value="Unassembled WGS sequence"/>
</dbReference>
<sequence>MAALTALSSLAFILFAIAIFNEQFRTTLSKKLTRKKAVVAAVGFLFLAAVTKSGGEPDKVELSADPAPVVETASAEKSTEDADKAKADEEAKKKAENEAKAKAAAEAKAKAEAEAKKKAEQAALAAKAVIDLNKHARKTEKEVNTVLGAPAETESVNWGLLDEGIKIKGKMNYYKNGKVEIMFLEGKAHRIRVNLTKDEFNTGDKMKENLAYMGLPGIELESAENEIQKAFYANVEGYYSIQTGAWLGTDDGYVLAITESRYR</sequence>
<evidence type="ECO:0000256" key="1">
    <source>
        <dbReference type="SAM" id="MobiDB-lite"/>
    </source>
</evidence>
<evidence type="ECO:0000313" key="3">
    <source>
        <dbReference type="Proteomes" id="UP001597541"/>
    </source>
</evidence>
<accession>A0ABW5PCV9</accession>
<dbReference type="RefSeq" id="WP_377603191.1">
    <property type="nucleotide sequence ID" value="NZ_JBHUME010000008.1"/>
</dbReference>
<reference evidence="3" key="1">
    <citation type="journal article" date="2019" name="Int. J. Syst. Evol. Microbiol.">
        <title>The Global Catalogue of Microorganisms (GCM) 10K type strain sequencing project: providing services to taxonomists for standard genome sequencing and annotation.</title>
        <authorList>
            <consortium name="The Broad Institute Genomics Platform"/>
            <consortium name="The Broad Institute Genome Sequencing Center for Infectious Disease"/>
            <person name="Wu L."/>
            <person name="Ma J."/>
        </authorList>
    </citation>
    <scope>NUCLEOTIDE SEQUENCE [LARGE SCALE GENOMIC DNA]</scope>
    <source>
        <strain evidence="3">KCTC 3950</strain>
    </source>
</reference>
<keyword evidence="3" id="KW-1185">Reference proteome</keyword>
<name>A0ABW5PCV9_9BACL</name>
<evidence type="ECO:0000313" key="2">
    <source>
        <dbReference type="EMBL" id="MFD2613187.1"/>
    </source>
</evidence>
<organism evidence="2 3">
    <name type="scientific">Paenibacillus gansuensis</name>
    <dbReference type="NCBI Taxonomy" id="306542"/>
    <lineage>
        <taxon>Bacteria</taxon>
        <taxon>Bacillati</taxon>
        <taxon>Bacillota</taxon>
        <taxon>Bacilli</taxon>
        <taxon>Bacillales</taxon>
        <taxon>Paenibacillaceae</taxon>
        <taxon>Paenibacillus</taxon>
    </lineage>
</organism>
<feature type="region of interest" description="Disordered" evidence="1">
    <location>
        <begin position="56"/>
        <end position="99"/>
    </location>
</feature>
<proteinExistence type="predicted"/>
<gene>
    <name evidence="2" type="ORF">ACFSUF_12205</name>
</gene>
<feature type="compositionally biased region" description="Basic and acidic residues" evidence="1">
    <location>
        <begin position="77"/>
        <end position="99"/>
    </location>
</feature>
<evidence type="ECO:0008006" key="4">
    <source>
        <dbReference type="Google" id="ProtNLM"/>
    </source>
</evidence>
<comment type="caution">
    <text evidence="2">The sequence shown here is derived from an EMBL/GenBank/DDBJ whole genome shotgun (WGS) entry which is preliminary data.</text>
</comment>
<protein>
    <recommendedName>
        <fullName evidence="4">DUF4309 domain-containing protein</fullName>
    </recommendedName>
</protein>